<dbReference type="InterPro" id="IPR015168">
    <property type="entry name" value="SsuA/THI5"/>
</dbReference>
<dbReference type="Proteomes" id="UP000186058">
    <property type="component" value="Unassembled WGS sequence"/>
</dbReference>
<dbReference type="PANTHER" id="PTHR31528:SF3">
    <property type="entry name" value="THIAMINE BIOSYNTHESIS PROTEIN HI_0357-RELATED"/>
    <property type="match status" value="1"/>
</dbReference>
<keyword evidence="2" id="KW-0732">Signal</keyword>
<evidence type="ECO:0000259" key="3">
    <source>
        <dbReference type="Pfam" id="PF09084"/>
    </source>
</evidence>
<evidence type="ECO:0000256" key="1">
    <source>
        <dbReference type="SAM" id="MobiDB-lite"/>
    </source>
</evidence>
<accession>A0ABX3ERZ4</accession>
<feature type="region of interest" description="Disordered" evidence="1">
    <location>
        <begin position="29"/>
        <end position="50"/>
    </location>
</feature>
<dbReference type="InterPro" id="IPR027939">
    <property type="entry name" value="NMT1/THI5"/>
</dbReference>
<keyword evidence="5" id="KW-1185">Reference proteome</keyword>
<organism evidence="4 5">
    <name type="scientific">Paenibacillus helianthi</name>
    <dbReference type="NCBI Taxonomy" id="1349432"/>
    <lineage>
        <taxon>Bacteria</taxon>
        <taxon>Bacillati</taxon>
        <taxon>Bacillota</taxon>
        <taxon>Bacilli</taxon>
        <taxon>Bacillales</taxon>
        <taxon>Paenibacillaceae</taxon>
        <taxon>Paenibacillus</taxon>
    </lineage>
</organism>
<feature type="domain" description="SsuA/THI5-like" evidence="3">
    <location>
        <begin position="69"/>
        <end position="282"/>
    </location>
</feature>
<dbReference type="RefSeq" id="WP_074107650.1">
    <property type="nucleotide sequence ID" value="NZ_LVWI01000038.1"/>
</dbReference>
<feature type="signal peptide" evidence="2">
    <location>
        <begin position="1"/>
        <end position="20"/>
    </location>
</feature>
<comment type="caution">
    <text evidence="4">The sequence shown here is derived from an EMBL/GenBank/DDBJ whole genome shotgun (WGS) entry which is preliminary data.</text>
</comment>
<dbReference type="EMBL" id="LVWI01000038">
    <property type="protein sequence ID" value="OKP86493.1"/>
    <property type="molecule type" value="Genomic_DNA"/>
</dbReference>
<name>A0ABX3ERZ4_9BACL</name>
<evidence type="ECO:0000256" key="2">
    <source>
        <dbReference type="SAM" id="SignalP"/>
    </source>
</evidence>
<protein>
    <submittedName>
        <fullName evidence="4">ABC transporter substrate-binding protein</fullName>
    </submittedName>
</protein>
<dbReference type="Gene3D" id="3.40.190.10">
    <property type="entry name" value="Periplasmic binding protein-like II"/>
    <property type="match status" value="2"/>
</dbReference>
<sequence length="356" mass="38435">MGVKKALMLCISCMLVIVMAGCGSNTANSGGNSAAPAGDSTAAPEATAAGTDAPKELTKIKVALDWTPNTNHTGLYAAKELGYYKEEGLDVEIVQPGAAGADTMVTSGEAAFGISAQEALTLARLQDVPLVSIAAIIQHNTSGFAAPKDRNIKTPKDFEGKTYGGWGSPAEEAAMKAIMDPEGGDVKKVKLVNIGEADFFTAVKRDIDFAWIFYAWTGIEAELRGEPLDMLYLKDYAPQLDYYTPVLTTSEKEIAEHPELVKAFLAATSKGYQYAIDKPEEAAAILSKAVPDLDPKLVLASQKWLSPKYKDDASRWGEQKAEVWKNYADWMYGLKLLDKPLDTASAFTNEYLPENK</sequence>
<evidence type="ECO:0000313" key="5">
    <source>
        <dbReference type="Proteomes" id="UP000186058"/>
    </source>
</evidence>
<gene>
    <name evidence="4" type="ORF">A3844_13205</name>
</gene>
<dbReference type="Pfam" id="PF09084">
    <property type="entry name" value="NMT1"/>
    <property type="match status" value="1"/>
</dbReference>
<reference evidence="4 5" key="1">
    <citation type="submission" date="2016-03" db="EMBL/GenBank/DDBJ databases">
        <authorList>
            <person name="Sant'Anna F.H."/>
            <person name="Ambrosini A."/>
            <person name="Souza R."/>
            <person name="Bach E."/>
            <person name="Fernandes G."/>
            <person name="Balsanelli E."/>
            <person name="Baura V.A."/>
            <person name="Souza E.M."/>
            <person name="Passaglia L."/>
        </authorList>
    </citation>
    <scope>NUCLEOTIDE SEQUENCE [LARGE SCALE GENOMIC DNA]</scope>
    <source>
        <strain evidence="4 5">P26E</strain>
    </source>
</reference>
<dbReference type="PROSITE" id="PS51257">
    <property type="entry name" value="PROKAR_LIPOPROTEIN"/>
    <property type="match status" value="1"/>
</dbReference>
<dbReference type="SUPFAM" id="SSF53850">
    <property type="entry name" value="Periplasmic binding protein-like II"/>
    <property type="match status" value="1"/>
</dbReference>
<evidence type="ECO:0000313" key="4">
    <source>
        <dbReference type="EMBL" id="OKP86493.1"/>
    </source>
</evidence>
<dbReference type="PANTHER" id="PTHR31528">
    <property type="entry name" value="4-AMINO-5-HYDROXYMETHYL-2-METHYLPYRIMIDINE PHOSPHATE SYNTHASE THI11-RELATED"/>
    <property type="match status" value="1"/>
</dbReference>
<feature type="chain" id="PRO_5045225344" evidence="2">
    <location>
        <begin position="21"/>
        <end position="356"/>
    </location>
</feature>
<proteinExistence type="predicted"/>